<dbReference type="SUPFAM" id="SSF53335">
    <property type="entry name" value="S-adenosyl-L-methionine-dependent methyltransferases"/>
    <property type="match status" value="1"/>
</dbReference>
<reference evidence="2 3" key="1">
    <citation type="submission" date="2020-02" db="EMBL/GenBank/DDBJ databases">
        <title>Genome sequence of Roseobacter ponti.</title>
        <authorList>
            <person name="Hollensteiner J."/>
            <person name="Schneider D."/>
            <person name="Poehlein A."/>
            <person name="Daniel R."/>
        </authorList>
    </citation>
    <scope>NUCLEOTIDE SEQUENCE [LARGE SCALE GENOMIC DNA]</scope>
    <source>
        <strain evidence="2 3">DSM 106830</strain>
    </source>
</reference>
<proteinExistence type="predicted"/>
<sequence>MTREGPDTLRQMRRTLRSEGMVVQPVKTRAPYVKGYGFTPEVVFDVGVGSGTPWLYRSFPDARFVLIDPQESCAAMVREKGVQTEFHFHAVAAGAQEGQADLIVPWSGKGCEVEMASLLKRTDKLSKSFVRTDKQPVQVRPLDQIARGYPGRAGLKIDTEGYDIEVLRGAPETLARCEFVIMELSLSHRFDGISAPSDAVALLKDAGLELRDVLSIASGPGKRARPRYMNVLFTRWAQ</sequence>
<accession>A0A858SWQ2</accession>
<keyword evidence="3" id="KW-1185">Reference proteome</keyword>
<dbReference type="GO" id="GO:0008171">
    <property type="term" value="F:O-methyltransferase activity"/>
    <property type="evidence" value="ECO:0007669"/>
    <property type="project" value="TreeGrafter"/>
</dbReference>
<dbReference type="InterPro" id="IPR029063">
    <property type="entry name" value="SAM-dependent_MTases_sf"/>
</dbReference>
<dbReference type="KEGG" id="rpon:G3256_15305"/>
<dbReference type="AlphaFoldDB" id="A0A858SWQ2"/>
<keyword evidence="2" id="KW-0489">Methyltransferase</keyword>
<dbReference type="Proteomes" id="UP000503308">
    <property type="component" value="Chromosome"/>
</dbReference>
<dbReference type="NCBIfam" id="TIGR01444">
    <property type="entry name" value="fkbM_fam"/>
    <property type="match status" value="1"/>
</dbReference>
<protein>
    <submittedName>
        <fullName evidence="2">FkbM family methyltransferase</fullName>
    </submittedName>
</protein>
<organism evidence="2 3">
    <name type="scientific">Roseobacter ponti</name>
    <dbReference type="NCBI Taxonomy" id="1891787"/>
    <lineage>
        <taxon>Bacteria</taxon>
        <taxon>Pseudomonadati</taxon>
        <taxon>Pseudomonadota</taxon>
        <taxon>Alphaproteobacteria</taxon>
        <taxon>Rhodobacterales</taxon>
        <taxon>Roseobacteraceae</taxon>
        <taxon>Roseobacter</taxon>
    </lineage>
</organism>
<dbReference type="InterPro" id="IPR053188">
    <property type="entry name" value="FkbM_Methyltransferase"/>
</dbReference>
<dbReference type="Gene3D" id="3.40.50.150">
    <property type="entry name" value="Vaccinia Virus protein VP39"/>
    <property type="match status" value="1"/>
</dbReference>
<evidence type="ECO:0000313" key="3">
    <source>
        <dbReference type="Proteomes" id="UP000503308"/>
    </source>
</evidence>
<dbReference type="Pfam" id="PF05050">
    <property type="entry name" value="Methyltransf_21"/>
    <property type="match status" value="1"/>
</dbReference>
<gene>
    <name evidence="2" type="ORF">G3256_15305</name>
</gene>
<dbReference type="PANTHER" id="PTHR36973">
    <property type="entry name" value="SLL1456 PROTEIN-RELATED"/>
    <property type="match status" value="1"/>
</dbReference>
<dbReference type="EMBL" id="CP048788">
    <property type="protein sequence ID" value="QJF52438.1"/>
    <property type="molecule type" value="Genomic_DNA"/>
</dbReference>
<keyword evidence="2" id="KW-0808">Transferase</keyword>
<dbReference type="PANTHER" id="PTHR36973:SF4">
    <property type="entry name" value="NODULATION PROTEIN"/>
    <property type="match status" value="1"/>
</dbReference>
<name>A0A858SWQ2_9RHOB</name>
<evidence type="ECO:0000259" key="1">
    <source>
        <dbReference type="Pfam" id="PF05050"/>
    </source>
</evidence>
<feature type="domain" description="Methyltransferase FkbM" evidence="1">
    <location>
        <begin position="58"/>
        <end position="207"/>
    </location>
</feature>
<dbReference type="InterPro" id="IPR006342">
    <property type="entry name" value="FkbM_mtfrase"/>
</dbReference>
<dbReference type="GO" id="GO:0032259">
    <property type="term" value="P:methylation"/>
    <property type="evidence" value="ECO:0007669"/>
    <property type="project" value="UniProtKB-KW"/>
</dbReference>
<dbReference type="RefSeq" id="WP_169641657.1">
    <property type="nucleotide sequence ID" value="NZ_CP048788.1"/>
</dbReference>
<evidence type="ECO:0000313" key="2">
    <source>
        <dbReference type="EMBL" id="QJF52438.1"/>
    </source>
</evidence>